<name>A0AAJ1ALL9_9BACT</name>
<comment type="caution">
    <text evidence="1">The sequence shown here is derived from an EMBL/GenBank/DDBJ whole genome shotgun (WGS) entry which is preliminary data.</text>
</comment>
<protein>
    <submittedName>
        <fullName evidence="1">Uncharacterized protein</fullName>
    </submittedName>
</protein>
<accession>A0AAJ1ALL9</accession>
<gene>
    <name evidence="1" type="ORF">K8G79_10580</name>
</gene>
<reference evidence="1 2" key="1">
    <citation type="journal article" date="2021" name="bioRxiv">
        <title>Unraveling nitrogen, sulfur and carbon metabolic pathways and microbial community transcriptional responses to substrate deprivation and toxicity stresses in a bioreactor mimicking anoxic brackish coastal sediment conditions.</title>
        <authorList>
            <person name="Martins P.D."/>
            <person name="Echeveste M.J."/>
            <person name="Arshad A."/>
            <person name="Kurth J."/>
            <person name="Ouboter H."/>
            <person name="Jetten M.S.M."/>
            <person name="Welte C.U."/>
        </authorList>
    </citation>
    <scope>NUCLEOTIDE SEQUENCE [LARGE SCALE GENOMIC DNA]</scope>
    <source>
        <strain evidence="1">MAG_38</strain>
    </source>
</reference>
<organism evidence="1 2">
    <name type="scientific">Candidatus Methylomirabilis tolerans</name>
    <dbReference type="NCBI Taxonomy" id="3123416"/>
    <lineage>
        <taxon>Bacteria</taxon>
        <taxon>Candidatus Methylomirabilota</taxon>
        <taxon>Candidatus Methylomirabilia</taxon>
        <taxon>Candidatus Methylomirabilales</taxon>
        <taxon>Candidatus Methylomirabilaceae</taxon>
        <taxon>Candidatus Methylomirabilis</taxon>
    </lineage>
</organism>
<dbReference type="AlphaFoldDB" id="A0AAJ1ALL9"/>
<evidence type="ECO:0000313" key="2">
    <source>
        <dbReference type="Proteomes" id="UP001197609"/>
    </source>
</evidence>
<dbReference type="Proteomes" id="UP001197609">
    <property type="component" value="Unassembled WGS sequence"/>
</dbReference>
<dbReference type="EMBL" id="JAIOIU010000133">
    <property type="protein sequence ID" value="MBZ0160562.1"/>
    <property type="molecule type" value="Genomic_DNA"/>
</dbReference>
<evidence type="ECO:0000313" key="1">
    <source>
        <dbReference type="EMBL" id="MBZ0160562.1"/>
    </source>
</evidence>
<sequence length="113" mass="12640">MAFIEEIKKYDVAYYGGGKNATAYPYRAIIGLRRADGSLIGGAYFHRDAATMPNTDEQTSSGYVWCHYAWENFSQIMDLLRNEKPAFVRYVAGGWHLASITTSIEPVGEGEHP</sequence>
<proteinExistence type="predicted"/>